<dbReference type="EMBL" id="VSRR010002027">
    <property type="protein sequence ID" value="MPC29167.1"/>
    <property type="molecule type" value="Genomic_DNA"/>
</dbReference>
<proteinExistence type="predicted"/>
<evidence type="ECO:0000313" key="2">
    <source>
        <dbReference type="Proteomes" id="UP000324222"/>
    </source>
</evidence>
<gene>
    <name evidence="1" type="ORF">E2C01_022387</name>
</gene>
<sequence>MQLARSILIKTTSNINADQLKHGLEAFCQINSFPVLIKRYNIAVMRETEDRKRVDLTKSFFDLYPVQKSKKLDIIAKVEAGEKLHEVHSA</sequence>
<comment type="caution">
    <text evidence="1">The sequence shown here is derived from an EMBL/GenBank/DDBJ whole genome shotgun (WGS) entry which is preliminary data.</text>
</comment>
<evidence type="ECO:0000313" key="1">
    <source>
        <dbReference type="EMBL" id="MPC29167.1"/>
    </source>
</evidence>
<reference evidence="1 2" key="1">
    <citation type="submission" date="2019-05" db="EMBL/GenBank/DDBJ databases">
        <title>Another draft genome of Portunus trituberculatus and its Hox gene families provides insights of decapod evolution.</title>
        <authorList>
            <person name="Jeong J.-H."/>
            <person name="Song I."/>
            <person name="Kim S."/>
            <person name="Choi T."/>
            <person name="Kim D."/>
            <person name="Ryu S."/>
            <person name="Kim W."/>
        </authorList>
    </citation>
    <scope>NUCLEOTIDE SEQUENCE [LARGE SCALE GENOMIC DNA]</scope>
    <source>
        <tissue evidence="1">Muscle</tissue>
    </source>
</reference>
<organism evidence="1 2">
    <name type="scientific">Portunus trituberculatus</name>
    <name type="common">Swimming crab</name>
    <name type="synonym">Neptunus trituberculatus</name>
    <dbReference type="NCBI Taxonomy" id="210409"/>
    <lineage>
        <taxon>Eukaryota</taxon>
        <taxon>Metazoa</taxon>
        <taxon>Ecdysozoa</taxon>
        <taxon>Arthropoda</taxon>
        <taxon>Crustacea</taxon>
        <taxon>Multicrustacea</taxon>
        <taxon>Malacostraca</taxon>
        <taxon>Eumalacostraca</taxon>
        <taxon>Eucarida</taxon>
        <taxon>Decapoda</taxon>
        <taxon>Pleocyemata</taxon>
        <taxon>Brachyura</taxon>
        <taxon>Eubrachyura</taxon>
        <taxon>Portunoidea</taxon>
        <taxon>Portunidae</taxon>
        <taxon>Portuninae</taxon>
        <taxon>Portunus</taxon>
    </lineage>
</organism>
<keyword evidence="2" id="KW-1185">Reference proteome</keyword>
<dbReference type="AlphaFoldDB" id="A0A5B7E758"/>
<protein>
    <submittedName>
        <fullName evidence="1">Uncharacterized protein</fullName>
    </submittedName>
</protein>
<name>A0A5B7E758_PORTR</name>
<accession>A0A5B7E758</accession>
<dbReference type="Proteomes" id="UP000324222">
    <property type="component" value="Unassembled WGS sequence"/>
</dbReference>